<dbReference type="SUPFAM" id="SSF53850">
    <property type="entry name" value="Periplasmic binding protein-like II"/>
    <property type="match status" value="1"/>
</dbReference>
<dbReference type="OrthoDB" id="5469165at2"/>
<organism evidence="2 3">
    <name type="scientific">Helicobacter apodemus</name>
    <dbReference type="NCBI Taxonomy" id="135569"/>
    <lineage>
        <taxon>Bacteria</taxon>
        <taxon>Pseudomonadati</taxon>
        <taxon>Campylobacterota</taxon>
        <taxon>Epsilonproteobacteria</taxon>
        <taxon>Campylobacterales</taxon>
        <taxon>Helicobacteraceae</taxon>
        <taxon>Helicobacter</taxon>
    </lineage>
</organism>
<dbReference type="InterPro" id="IPR000914">
    <property type="entry name" value="SBP_5_dom"/>
</dbReference>
<dbReference type="GO" id="GO:0016151">
    <property type="term" value="F:nickel cation binding"/>
    <property type="evidence" value="ECO:0007669"/>
    <property type="project" value="InterPro"/>
</dbReference>
<dbReference type="GO" id="GO:0015675">
    <property type="term" value="P:nickel cation transport"/>
    <property type="evidence" value="ECO:0007669"/>
    <property type="project" value="InterPro"/>
</dbReference>
<dbReference type="EMBL" id="CP021886">
    <property type="protein sequence ID" value="AWI34624.1"/>
    <property type="molecule type" value="Genomic_DNA"/>
</dbReference>
<dbReference type="KEGG" id="had:CDV25_07495"/>
<evidence type="ECO:0000259" key="1">
    <source>
        <dbReference type="Pfam" id="PF00496"/>
    </source>
</evidence>
<evidence type="ECO:0000313" key="2">
    <source>
        <dbReference type="EMBL" id="AWI34624.1"/>
    </source>
</evidence>
<dbReference type="GO" id="GO:0020037">
    <property type="term" value="F:heme binding"/>
    <property type="evidence" value="ECO:0007669"/>
    <property type="project" value="InterPro"/>
</dbReference>
<dbReference type="InterPro" id="IPR023765">
    <property type="entry name" value="SBP_5_CS"/>
</dbReference>
<dbReference type="AlphaFoldDB" id="A0A2U8FEQ7"/>
<evidence type="ECO:0000313" key="3">
    <source>
        <dbReference type="Proteomes" id="UP000244890"/>
    </source>
</evidence>
<dbReference type="Pfam" id="PF00496">
    <property type="entry name" value="SBP_bac_5"/>
    <property type="match status" value="1"/>
</dbReference>
<dbReference type="NCBIfam" id="TIGR02294">
    <property type="entry name" value="nickel_nikA"/>
    <property type="match status" value="1"/>
</dbReference>
<dbReference type="InterPro" id="IPR011980">
    <property type="entry name" value="CntA-like"/>
</dbReference>
<dbReference type="GO" id="GO:0015833">
    <property type="term" value="P:peptide transport"/>
    <property type="evidence" value="ECO:0007669"/>
    <property type="project" value="TreeGrafter"/>
</dbReference>
<reference evidence="2 3" key="1">
    <citation type="submission" date="2017-06" db="EMBL/GenBank/DDBJ databases">
        <title>Complete genome of Helicobacter apodemus.</title>
        <authorList>
            <person name="Cho S."/>
        </authorList>
    </citation>
    <scope>NUCLEOTIDE SEQUENCE [LARGE SCALE GENOMIC DNA]</scope>
    <source>
        <strain evidence="3">SNUVETPUB-15-01</strain>
    </source>
</reference>
<dbReference type="RefSeq" id="WP_108911425.1">
    <property type="nucleotide sequence ID" value="NZ_CP021886.1"/>
</dbReference>
<dbReference type="CDD" id="cd08489">
    <property type="entry name" value="PBP2_NikA"/>
    <property type="match status" value="1"/>
</dbReference>
<dbReference type="Proteomes" id="UP000244890">
    <property type="component" value="Chromosome"/>
</dbReference>
<accession>A0A2U8FEQ7</accession>
<dbReference type="GO" id="GO:1904680">
    <property type="term" value="F:peptide transmembrane transporter activity"/>
    <property type="evidence" value="ECO:0007669"/>
    <property type="project" value="TreeGrafter"/>
</dbReference>
<protein>
    <submittedName>
        <fullName evidence="2">Nickel ABC transporter, nickel/metallophore periplasmic binding protein</fullName>
    </submittedName>
</protein>
<sequence length="502" mass="57066">MKIILSLIFLFSYVFSTEIISAWNVNAGKINPHLYSPNQMYAQVMVYQGLVRYTEEGIKPEIAESWDISNGGKTYTFRIKKDLKFSDGSPLDAYAIQSNFDAILENKSRHSWLGITNKIKSYKALNPLVFELELNSPYVAVLNELSLPRPFRIISPGAMINKSTKDGIKAPIGSGPFMLEESVLGVRDVFVPNPYFSGKKPQISRLVMKILPDAHARILAFESGALDILVGRDSISRENFKRLSQNPKYQMVTSKPQGTFQIVLNASRDRPTSNKDLRKAIIIAVNKNLIWEKILLQIDPKADFLFNPLLPFSNVGLEKVPFNVAEAKKLLKDKKFKPLEFVYIANNPTQKAIAEAVALDLSKIGLEVKLIASEIISFYQSQKNGNFDLIFNDTWGNPYDPHSFIASMLVPTHADFTIQKDLTNKKDIDANIYRILNAYGDKELQQEYTNLLTALHQSDIYLPLAYTLVLGVYRKDKIQSYHFGNMESEFLFEELEIRKKRE</sequence>
<feature type="domain" description="Solute-binding protein family 5" evidence="1">
    <location>
        <begin position="58"/>
        <end position="413"/>
    </location>
</feature>
<dbReference type="PANTHER" id="PTHR30290">
    <property type="entry name" value="PERIPLASMIC BINDING COMPONENT OF ABC TRANSPORTER"/>
    <property type="match status" value="1"/>
</dbReference>
<dbReference type="GO" id="GO:0030288">
    <property type="term" value="C:outer membrane-bounded periplasmic space"/>
    <property type="evidence" value="ECO:0007669"/>
    <property type="project" value="TreeGrafter"/>
</dbReference>
<dbReference type="PANTHER" id="PTHR30290:SF37">
    <property type="entry name" value="NICKEL-BINDING PERIPLASMIC PROTEIN"/>
    <property type="match status" value="1"/>
</dbReference>
<name>A0A2U8FEQ7_9HELI</name>
<dbReference type="PROSITE" id="PS01040">
    <property type="entry name" value="SBP_BACTERIAL_5"/>
    <property type="match status" value="1"/>
</dbReference>
<dbReference type="Gene3D" id="3.10.105.10">
    <property type="entry name" value="Dipeptide-binding Protein, Domain 3"/>
    <property type="match status" value="1"/>
</dbReference>
<proteinExistence type="predicted"/>
<dbReference type="Gene3D" id="3.40.190.10">
    <property type="entry name" value="Periplasmic binding protein-like II"/>
    <property type="match status" value="1"/>
</dbReference>
<dbReference type="InterPro" id="IPR039424">
    <property type="entry name" value="SBP_5"/>
</dbReference>
<gene>
    <name evidence="2" type="primary">nikA</name>
    <name evidence="2" type="ORF">CDV25_07495</name>
</gene>